<dbReference type="Proteomes" id="UP000078437">
    <property type="component" value="Chromosome"/>
</dbReference>
<protein>
    <submittedName>
        <fullName evidence="2">Uncharacterized protein</fullName>
    </submittedName>
</protein>
<dbReference type="KEGG" id="agy:ATC03_08830"/>
<dbReference type="RefSeq" id="WP_067875757.1">
    <property type="nucleotide sequence ID" value="NZ_CP013979.1"/>
</dbReference>
<accession>A0A191WF49</accession>
<dbReference type="AlphaFoldDB" id="A0A191WF49"/>
<dbReference type="EMBL" id="CP013979">
    <property type="protein sequence ID" value="ANJ26804.1"/>
    <property type="molecule type" value="Genomic_DNA"/>
</dbReference>
<gene>
    <name evidence="2" type="ORF">ATC03_08830</name>
</gene>
<evidence type="ECO:0000256" key="1">
    <source>
        <dbReference type="SAM" id="MobiDB-lite"/>
    </source>
</evidence>
<reference evidence="2 3" key="1">
    <citation type="journal article" date="2016" name="Int. J. Syst. Evol. Microbiol.">
        <title>Agromyces aureus sp. nov., isolated from the rhizosphere of Salix caprea L. grown in a heavy-metal-contaminated soil.</title>
        <authorList>
            <person name="Corretto E."/>
            <person name="Antonielli L."/>
            <person name="Sessitsch A."/>
            <person name="Compant S."/>
            <person name="Gorfer M."/>
            <person name="Kuffner M."/>
            <person name="Brader G."/>
        </authorList>
    </citation>
    <scope>NUCLEOTIDE SEQUENCE [LARGE SCALE GENOMIC DNA]</scope>
    <source>
        <strain evidence="2 3">AR33</strain>
    </source>
</reference>
<dbReference type="STRING" id="453304.ATC03_08830"/>
<proteinExistence type="predicted"/>
<feature type="compositionally biased region" description="Acidic residues" evidence="1">
    <location>
        <begin position="69"/>
        <end position="86"/>
    </location>
</feature>
<name>A0A191WF49_9MICO</name>
<evidence type="ECO:0000313" key="2">
    <source>
        <dbReference type="EMBL" id="ANJ26804.1"/>
    </source>
</evidence>
<sequence>MAEKCDQIISEGERWSVFDILDAATIASFDSWGVMFPEERAREVFESYPRRASLLREKVVKYEREIVDIDPIEDDGSPSEPDEAEEAERRRAYQAGEWCGECRWGVVEDPPCCTLPEPDVKEADR</sequence>
<dbReference type="OrthoDB" id="10000556at2"/>
<organism evidence="2 3">
    <name type="scientific">Agromyces aureus</name>
    <dbReference type="NCBI Taxonomy" id="453304"/>
    <lineage>
        <taxon>Bacteria</taxon>
        <taxon>Bacillati</taxon>
        <taxon>Actinomycetota</taxon>
        <taxon>Actinomycetes</taxon>
        <taxon>Micrococcales</taxon>
        <taxon>Microbacteriaceae</taxon>
        <taxon>Agromyces</taxon>
    </lineage>
</organism>
<feature type="region of interest" description="Disordered" evidence="1">
    <location>
        <begin position="69"/>
        <end position="90"/>
    </location>
</feature>
<reference evidence="3" key="2">
    <citation type="submission" date="2016-01" db="EMBL/GenBank/DDBJ databases">
        <title>Complete genome sequence of Agromyces aureus AR33T and comparison with related organisms.</title>
        <authorList>
            <person name="Corretto E."/>
            <person name="Antonielli L."/>
            <person name="Sessitsch A."/>
            <person name="Brader G."/>
        </authorList>
    </citation>
    <scope>NUCLEOTIDE SEQUENCE [LARGE SCALE GENOMIC DNA]</scope>
    <source>
        <strain evidence="3">AR33</strain>
    </source>
</reference>
<keyword evidence="3" id="KW-1185">Reference proteome</keyword>
<evidence type="ECO:0000313" key="3">
    <source>
        <dbReference type="Proteomes" id="UP000078437"/>
    </source>
</evidence>